<dbReference type="Proteomes" id="UP000029500">
    <property type="component" value="Chromosome"/>
</dbReference>
<dbReference type="Gene3D" id="3.90.230.10">
    <property type="entry name" value="Creatinase/methionine aminopeptidase superfamily"/>
    <property type="match status" value="1"/>
</dbReference>
<dbReference type="HOGENOM" id="CLU_017266_4_2_9"/>
<feature type="domain" description="Peptidase M24" evidence="4">
    <location>
        <begin position="144"/>
        <end position="345"/>
    </location>
</feature>
<sequence length="364" mass="38924">MNEALSTLEQGMAGGGLDALLVTDPKHVYYLTGFASNPHERFLGLLLIRGGEPVLIVPALDAEAAHAASSVTKIMTHSDTDNPYELLKSCFAGAKPGTVGIEKEHFTVSRYEQLAEAVPADAFRDIGHLLRSMRAKKTPDEVSRMKHAAELVEEVLRQGLTQVKAGVSEIELVAELDYLMKKVGASGPSFDTMVLSGPNTALPHGVPGSRIIQPGDFLMFDLGVYAAGYASDITRTFAVEEANPKLVEIYNTVLAANEAGIAASRAGATFGSVDRAARDVIEAAGYGEYFMHRVGHGLGMDTHEYPSLHGMNGDFIEIGNVFTVEPGIYVAGLGGVRIEDDVWITPEGPQTLTTMSKALTVLHL</sequence>
<dbReference type="SUPFAM" id="SSF53092">
    <property type="entry name" value="Creatinase/prolidase N-terminal domain"/>
    <property type="match status" value="1"/>
</dbReference>
<evidence type="ECO:0000259" key="5">
    <source>
        <dbReference type="Pfam" id="PF01321"/>
    </source>
</evidence>
<evidence type="ECO:0000256" key="2">
    <source>
        <dbReference type="ARBA" id="ARBA00008766"/>
    </source>
</evidence>
<dbReference type="AlphaFoldDB" id="A0A089NEN1"/>
<evidence type="ECO:0000313" key="7">
    <source>
        <dbReference type="Proteomes" id="UP000029500"/>
    </source>
</evidence>
<dbReference type="Pfam" id="PF00557">
    <property type="entry name" value="Peptidase_M24"/>
    <property type="match status" value="1"/>
</dbReference>
<dbReference type="SUPFAM" id="SSF55920">
    <property type="entry name" value="Creatinase/aminopeptidase"/>
    <property type="match status" value="1"/>
</dbReference>
<dbReference type="InterPro" id="IPR029149">
    <property type="entry name" value="Creatin/AminoP/Spt16_N"/>
</dbReference>
<gene>
    <name evidence="6" type="ORF">PGRAT_07225</name>
</gene>
<dbReference type="Pfam" id="PF01321">
    <property type="entry name" value="Creatinase_N"/>
    <property type="match status" value="1"/>
</dbReference>
<evidence type="ECO:0000256" key="3">
    <source>
        <dbReference type="ARBA" id="ARBA00023211"/>
    </source>
</evidence>
<evidence type="ECO:0000256" key="1">
    <source>
        <dbReference type="ARBA" id="ARBA00001936"/>
    </source>
</evidence>
<dbReference type="eggNOG" id="COG0006">
    <property type="taxonomic scope" value="Bacteria"/>
</dbReference>
<dbReference type="STRING" id="189425.PGRAT_07225"/>
<name>A0A089NEN1_9BACL</name>
<accession>A0A089NEN1</accession>
<dbReference type="RefSeq" id="WP_025705525.1">
    <property type="nucleotide sequence ID" value="NZ_CP009287.1"/>
</dbReference>
<evidence type="ECO:0000313" key="6">
    <source>
        <dbReference type="EMBL" id="AIQ67449.1"/>
    </source>
</evidence>
<comment type="cofactor">
    <cofactor evidence="1">
        <name>Mn(2+)</name>
        <dbReference type="ChEBI" id="CHEBI:29035"/>
    </cofactor>
</comment>
<dbReference type="EMBL" id="CP009287">
    <property type="protein sequence ID" value="AIQ67449.1"/>
    <property type="molecule type" value="Genomic_DNA"/>
</dbReference>
<dbReference type="PANTHER" id="PTHR46112:SF10">
    <property type="entry name" value="DIPEPTIDASE YKVY-RELATED"/>
    <property type="match status" value="1"/>
</dbReference>
<organism evidence="6 7">
    <name type="scientific">Paenibacillus graminis</name>
    <dbReference type="NCBI Taxonomy" id="189425"/>
    <lineage>
        <taxon>Bacteria</taxon>
        <taxon>Bacillati</taxon>
        <taxon>Bacillota</taxon>
        <taxon>Bacilli</taxon>
        <taxon>Bacillales</taxon>
        <taxon>Paenibacillaceae</taxon>
        <taxon>Paenibacillus</taxon>
    </lineage>
</organism>
<dbReference type="InterPro" id="IPR050659">
    <property type="entry name" value="Peptidase_M24B"/>
</dbReference>
<keyword evidence="7" id="KW-1185">Reference proteome</keyword>
<dbReference type="PANTHER" id="PTHR46112">
    <property type="entry name" value="AMINOPEPTIDASE"/>
    <property type="match status" value="1"/>
</dbReference>
<comment type="similarity">
    <text evidence="2">Belongs to the peptidase M24B family.</text>
</comment>
<feature type="domain" description="Creatinase N-terminal" evidence="5">
    <location>
        <begin position="6"/>
        <end position="135"/>
    </location>
</feature>
<dbReference type="KEGG" id="pgm:PGRAT_07225"/>
<dbReference type="InterPro" id="IPR000587">
    <property type="entry name" value="Creatinase_N"/>
</dbReference>
<dbReference type="CDD" id="cd01092">
    <property type="entry name" value="APP-like"/>
    <property type="match status" value="1"/>
</dbReference>
<dbReference type="InterPro" id="IPR036005">
    <property type="entry name" value="Creatinase/aminopeptidase-like"/>
</dbReference>
<proteinExistence type="inferred from homology"/>
<evidence type="ECO:0000259" key="4">
    <source>
        <dbReference type="Pfam" id="PF00557"/>
    </source>
</evidence>
<dbReference type="Gene3D" id="3.40.350.10">
    <property type="entry name" value="Creatinase/prolidase N-terminal domain"/>
    <property type="match status" value="1"/>
</dbReference>
<dbReference type="OrthoDB" id="9806388at2"/>
<reference evidence="6 7" key="1">
    <citation type="submission" date="2014-08" db="EMBL/GenBank/DDBJ databases">
        <title>Comparative genomics of the Paenibacillus odorifer group.</title>
        <authorList>
            <person name="den Bakker H.C."/>
            <person name="Tsai Y.-C."/>
            <person name="Martin N."/>
            <person name="Korlach J."/>
            <person name="Wiedmann M."/>
        </authorList>
    </citation>
    <scope>NUCLEOTIDE SEQUENCE [LARGE SCALE GENOMIC DNA]</scope>
    <source>
        <strain evidence="6 7">DSM 15220</strain>
    </source>
</reference>
<dbReference type="InterPro" id="IPR000994">
    <property type="entry name" value="Pept_M24"/>
</dbReference>
<protein>
    <submittedName>
        <fullName evidence="6">Metallopeptidase</fullName>
    </submittedName>
</protein>
<keyword evidence="3" id="KW-0464">Manganese</keyword>